<dbReference type="SUPFAM" id="SSF52402">
    <property type="entry name" value="Adenine nucleotide alpha hydrolases-like"/>
    <property type="match status" value="1"/>
</dbReference>
<evidence type="ECO:0000313" key="2">
    <source>
        <dbReference type="EMBL" id="MBR7830587.1"/>
    </source>
</evidence>
<dbReference type="InterPro" id="IPR001308">
    <property type="entry name" value="ETF_a/FixB"/>
</dbReference>
<dbReference type="GO" id="GO:0033539">
    <property type="term" value="P:fatty acid beta-oxidation using acyl-CoA dehydrogenase"/>
    <property type="evidence" value="ECO:0007669"/>
    <property type="project" value="TreeGrafter"/>
</dbReference>
<dbReference type="Proteomes" id="UP000676325">
    <property type="component" value="Unassembled WGS sequence"/>
</dbReference>
<gene>
    <name evidence="2" type="ORF">KDK95_30075</name>
</gene>
<keyword evidence="3" id="KW-1185">Reference proteome</keyword>
<organism evidence="2 3">
    <name type="scientific">Actinospica acidithermotolerans</name>
    <dbReference type="NCBI Taxonomy" id="2828514"/>
    <lineage>
        <taxon>Bacteria</taxon>
        <taxon>Bacillati</taxon>
        <taxon>Actinomycetota</taxon>
        <taxon>Actinomycetes</taxon>
        <taxon>Catenulisporales</taxon>
        <taxon>Actinospicaceae</taxon>
        <taxon>Actinospica</taxon>
    </lineage>
</organism>
<dbReference type="SUPFAM" id="SSF52467">
    <property type="entry name" value="DHS-like NAD/FAD-binding domain"/>
    <property type="match status" value="1"/>
</dbReference>
<dbReference type="RefSeq" id="WP_212521712.1">
    <property type="nucleotide sequence ID" value="NZ_JAGSOH010000142.1"/>
</dbReference>
<dbReference type="Gene3D" id="3.40.50.1220">
    <property type="entry name" value="TPP-binding domain"/>
    <property type="match status" value="1"/>
</dbReference>
<dbReference type="GO" id="GO:0009055">
    <property type="term" value="F:electron transfer activity"/>
    <property type="evidence" value="ECO:0007669"/>
    <property type="project" value="InterPro"/>
</dbReference>
<dbReference type="EMBL" id="JAGSOH010000142">
    <property type="protein sequence ID" value="MBR7830587.1"/>
    <property type="molecule type" value="Genomic_DNA"/>
</dbReference>
<proteinExistence type="predicted"/>
<reference evidence="2" key="1">
    <citation type="submission" date="2021-04" db="EMBL/GenBank/DDBJ databases">
        <title>Genome based classification of Actinospica acidithermotolerans sp. nov., an actinobacterium isolated from an Indonesian hot spring.</title>
        <authorList>
            <person name="Kusuma A.B."/>
            <person name="Putra K.E."/>
            <person name="Nafisah S."/>
            <person name="Loh J."/>
            <person name="Nouioui I."/>
            <person name="Goodfellow M."/>
        </authorList>
    </citation>
    <scope>NUCLEOTIDE SEQUENCE</scope>
    <source>
        <strain evidence="2">MGRD01-02</strain>
    </source>
</reference>
<dbReference type="Gene3D" id="3.40.50.620">
    <property type="entry name" value="HUPs"/>
    <property type="match status" value="1"/>
</dbReference>
<accession>A0A941EHG5</accession>
<name>A0A941EHG5_9ACTN</name>
<dbReference type="PANTHER" id="PTHR43153:SF1">
    <property type="entry name" value="ELECTRON TRANSFER FLAVOPROTEIN SUBUNIT ALPHA, MITOCHONDRIAL"/>
    <property type="match status" value="1"/>
</dbReference>
<dbReference type="InterPro" id="IPR029035">
    <property type="entry name" value="DHS-like_NAD/FAD-binding_dom"/>
</dbReference>
<dbReference type="InterPro" id="IPR014729">
    <property type="entry name" value="Rossmann-like_a/b/a_fold"/>
</dbReference>
<comment type="caution">
    <text evidence="2">The sequence shown here is derived from an EMBL/GenBank/DDBJ whole genome shotgun (WGS) entry which is preliminary data.</text>
</comment>
<dbReference type="AlphaFoldDB" id="A0A941EHG5"/>
<feature type="domain" description="Electron transfer flavoprotein alpha subunit C-terminal" evidence="1">
    <location>
        <begin position="135"/>
        <end position="213"/>
    </location>
</feature>
<dbReference type="GO" id="GO:0050660">
    <property type="term" value="F:flavin adenine dinucleotide binding"/>
    <property type="evidence" value="ECO:0007669"/>
    <property type="project" value="InterPro"/>
</dbReference>
<dbReference type="InterPro" id="IPR014731">
    <property type="entry name" value="ETF_asu_C"/>
</dbReference>
<protein>
    <submittedName>
        <fullName evidence="2">Electron transfer flavoprotein subunit alpha/FixB family protein</fullName>
    </submittedName>
</protein>
<dbReference type="PANTHER" id="PTHR43153">
    <property type="entry name" value="ELECTRON TRANSFER FLAVOPROTEIN ALPHA"/>
    <property type="match status" value="1"/>
</dbReference>
<dbReference type="Pfam" id="PF00766">
    <property type="entry name" value="ETF_alpha"/>
    <property type="match status" value="1"/>
</dbReference>
<sequence length="274" mass="28927">MPLVDPVLVLADEADDDVALAPATCELLTLARRVGTPVLVHCDHRRAAEELIEIAHDHLPRAILITSSASNDRISAQVAVRLESAIVTDVTDLFFDHDLDQIIAISDRSFTEIHTHTAVIVIRSRIHGPQREMLLTEADVVVAGGRGVGSAEGFSLLARVARALGGCVGATHTAGELGWAPRHACINLPGAQIRPRLYLAAGVSGSVRHCSAIRGARTVVAIDSDPNAPILREADLGIVGDLHRLLPALLDELAARAATSRPASTSTTPEPAEA</sequence>
<evidence type="ECO:0000259" key="1">
    <source>
        <dbReference type="Pfam" id="PF00766"/>
    </source>
</evidence>
<evidence type="ECO:0000313" key="3">
    <source>
        <dbReference type="Proteomes" id="UP000676325"/>
    </source>
</evidence>